<dbReference type="Proteomes" id="UP001344888">
    <property type="component" value="Unassembled WGS sequence"/>
</dbReference>
<keyword evidence="2" id="KW-1185">Reference proteome</keyword>
<organism evidence="1 2">
    <name type="scientific">Metasolibacillus meyeri</name>
    <dbReference type="NCBI Taxonomy" id="1071052"/>
    <lineage>
        <taxon>Bacteria</taxon>
        <taxon>Bacillati</taxon>
        <taxon>Bacillota</taxon>
        <taxon>Bacilli</taxon>
        <taxon>Bacillales</taxon>
        <taxon>Caryophanaceae</taxon>
        <taxon>Metasolibacillus</taxon>
    </lineage>
</organism>
<gene>
    <name evidence="1" type="ORF">P9B03_01025</name>
</gene>
<evidence type="ECO:0000313" key="2">
    <source>
        <dbReference type="Proteomes" id="UP001344888"/>
    </source>
</evidence>
<dbReference type="AlphaFoldDB" id="A0AAW9NJ06"/>
<evidence type="ECO:0000313" key="1">
    <source>
        <dbReference type="EMBL" id="MEC1177052.1"/>
    </source>
</evidence>
<proteinExistence type="predicted"/>
<name>A0AAW9NJ06_9BACL</name>
<dbReference type="EMBL" id="JARSFG010000003">
    <property type="protein sequence ID" value="MEC1177052.1"/>
    <property type="molecule type" value="Genomic_DNA"/>
</dbReference>
<dbReference type="RefSeq" id="WP_326121269.1">
    <property type="nucleotide sequence ID" value="NZ_JARSFG010000003.1"/>
</dbReference>
<accession>A0AAW9NJ06</accession>
<comment type="caution">
    <text evidence="1">The sequence shown here is derived from an EMBL/GenBank/DDBJ whole genome shotgun (WGS) entry which is preliminary data.</text>
</comment>
<reference evidence="1 2" key="1">
    <citation type="submission" date="2023-03" db="EMBL/GenBank/DDBJ databases">
        <title>Bacillus Genome Sequencing.</title>
        <authorList>
            <person name="Dunlap C."/>
        </authorList>
    </citation>
    <scope>NUCLEOTIDE SEQUENCE [LARGE SCALE GENOMIC DNA]</scope>
    <source>
        <strain evidence="1 2">B-59205</strain>
    </source>
</reference>
<sequence>MNFDYTIVMPHILLDYEPVGEPAIFQHAFHLAELTSGYIQIENINEDTYNHMVSMVEEMAQRHGLSGLYKMANEPVDFVG</sequence>
<protein>
    <submittedName>
        <fullName evidence="1">Uncharacterized protein</fullName>
    </submittedName>
</protein>